<dbReference type="Gene3D" id="1.50.10.10">
    <property type="match status" value="1"/>
</dbReference>
<comment type="similarity">
    <text evidence="2">Belongs to the glycosyl hydrolase 9 (cellulase E) family.</text>
</comment>
<reference evidence="10 11" key="1">
    <citation type="journal article" date="2023" name="Hortic Res">
        <title>Pangenome of water caltrop reveals structural variations and asymmetric subgenome divergence after allopolyploidization.</title>
        <authorList>
            <person name="Zhang X."/>
            <person name="Chen Y."/>
            <person name="Wang L."/>
            <person name="Yuan Y."/>
            <person name="Fang M."/>
            <person name="Shi L."/>
            <person name="Lu R."/>
            <person name="Comes H.P."/>
            <person name="Ma Y."/>
            <person name="Chen Y."/>
            <person name="Huang G."/>
            <person name="Zhou Y."/>
            <person name="Zheng Z."/>
            <person name="Qiu Y."/>
        </authorList>
    </citation>
    <scope>NUCLEOTIDE SEQUENCE [LARGE SCALE GENOMIC DNA]</scope>
    <source>
        <tissue evidence="10">Roots</tissue>
    </source>
</reference>
<dbReference type="InterPro" id="IPR012341">
    <property type="entry name" value="6hp_glycosidase-like_sf"/>
</dbReference>
<evidence type="ECO:0000259" key="9">
    <source>
        <dbReference type="Pfam" id="PF00759"/>
    </source>
</evidence>
<keyword evidence="5" id="KW-0136">Cellulose degradation</keyword>
<evidence type="ECO:0000256" key="7">
    <source>
        <dbReference type="ARBA" id="ARBA00023295"/>
    </source>
</evidence>
<evidence type="ECO:0000256" key="2">
    <source>
        <dbReference type="ARBA" id="ARBA00007072"/>
    </source>
</evidence>
<dbReference type="InterPro" id="IPR001701">
    <property type="entry name" value="Glyco_hydro_9"/>
</dbReference>
<accession>A0AAN7GV43</accession>
<keyword evidence="7" id="KW-0326">Glycosidase</keyword>
<dbReference type="Pfam" id="PF00759">
    <property type="entry name" value="Glyco_hydro_9"/>
    <property type="match status" value="1"/>
</dbReference>
<evidence type="ECO:0000256" key="6">
    <source>
        <dbReference type="ARBA" id="ARBA00023277"/>
    </source>
</evidence>
<proteinExistence type="inferred from homology"/>
<comment type="catalytic activity">
    <reaction evidence="1">
        <text>Endohydrolysis of (1-&gt;4)-beta-D-glucosidic linkages in cellulose, lichenin and cereal beta-D-glucans.</text>
        <dbReference type="EC" id="3.2.1.4"/>
    </reaction>
</comment>
<evidence type="ECO:0000313" key="10">
    <source>
        <dbReference type="EMBL" id="KAK4747227.1"/>
    </source>
</evidence>
<organism evidence="10 11">
    <name type="scientific">Trapa incisa</name>
    <dbReference type="NCBI Taxonomy" id="236973"/>
    <lineage>
        <taxon>Eukaryota</taxon>
        <taxon>Viridiplantae</taxon>
        <taxon>Streptophyta</taxon>
        <taxon>Embryophyta</taxon>
        <taxon>Tracheophyta</taxon>
        <taxon>Spermatophyta</taxon>
        <taxon>Magnoliopsida</taxon>
        <taxon>eudicotyledons</taxon>
        <taxon>Gunneridae</taxon>
        <taxon>Pentapetalae</taxon>
        <taxon>rosids</taxon>
        <taxon>malvids</taxon>
        <taxon>Myrtales</taxon>
        <taxon>Lythraceae</taxon>
        <taxon>Trapa</taxon>
    </lineage>
</organism>
<evidence type="ECO:0000256" key="1">
    <source>
        <dbReference type="ARBA" id="ARBA00000966"/>
    </source>
</evidence>
<name>A0AAN7GV43_9MYRT</name>
<sequence length="76" mass="8519">MALRLRPHLRTRTRGENVDLVRGYYDVGDNSKFGLPMASNTASKWGTQASLAEAIMSGTDYFIKAHTHPNVLWVQV</sequence>
<gene>
    <name evidence="10" type="ORF">SAY87_026264</name>
</gene>
<evidence type="ECO:0000256" key="8">
    <source>
        <dbReference type="ARBA" id="ARBA00023326"/>
    </source>
</evidence>
<dbReference type="SUPFAM" id="SSF48208">
    <property type="entry name" value="Six-hairpin glycosidases"/>
    <property type="match status" value="1"/>
</dbReference>
<keyword evidence="8" id="KW-0624">Polysaccharide degradation</keyword>
<evidence type="ECO:0000313" key="11">
    <source>
        <dbReference type="Proteomes" id="UP001345219"/>
    </source>
</evidence>
<protein>
    <recommendedName>
        <fullName evidence="3">cellulase</fullName>
        <ecNumber evidence="3">3.2.1.4</ecNumber>
    </recommendedName>
</protein>
<keyword evidence="6" id="KW-0119">Carbohydrate metabolism</keyword>
<keyword evidence="4" id="KW-0378">Hydrolase</keyword>
<evidence type="ECO:0000256" key="5">
    <source>
        <dbReference type="ARBA" id="ARBA00023001"/>
    </source>
</evidence>
<evidence type="ECO:0000256" key="4">
    <source>
        <dbReference type="ARBA" id="ARBA00022801"/>
    </source>
</evidence>
<keyword evidence="11" id="KW-1185">Reference proteome</keyword>
<dbReference type="EMBL" id="JAXIOK010000020">
    <property type="protein sequence ID" value="KAK4747227.1"/>
    <property type="molecule type" value="Genomic_DNA"/>
</dbReference>
<feature type="domain" description="Glycoside hydrolase family 9" evidence="9">
    <location>
        <begin position="13"/>
        <end position="76"/>
    </location>
</feature>
<comment type="caution">
    <text evidence="10">The sequence shown here is derived from an EMBL/GenBank/DDBJ whole genome shotgun (WGS) entry which is preliminary data.</text>
</comment>
<dbReference type="GO" id="GO:0008810">
    <property type="term" value="F:cellulase activity"/>
    <property type="evidence" value="ECO:0007669"/>
    <property type="project" value="UniProtKB-EC"/>
</dbReference>
<dbReference type="Proteomes" id="UP001345219">
    <property type="component" value="Chromosome 20"/>
</dbReference>
<dbReference type="PANTHER" id="PTHR22298">
    <property type="entry name" value="ENDO-1,4-BETA-GLUCANASE"/>
    <property type="match status" value="1"/>
</dbReference>
<dbReference type="EC" id="3.2.1.4" evidence="3"/>
<dbReference type="InterPro" id="IPR008928">
    <property type="entry name" value="6-hairpin_glycosidase_sf"/>
</dbReference>
<dbReference type="GO" id="GO:0030245">
    <property type="term" value="P:cellulose catabolic process"/>
    <property type="evidence" value="ECO:0007669"/>
    <property type="project" value="UniProtKB-KW"/>
</dbReference>
<evidence type="ECO:0000256" key="3">
    <source>
        <dbReference type="ARBA" id="ARBA00012601"/>
    </source>
</evidence>
<dbReference type="AlphaFoldDB" id="A0AAN7GV43"/>